<evidence type="ECO:0000313" key="2">
    <source>
        <dbReference type="EMBL" id="KAF0450533.1"/>
    </source>
</evidence>
<feature type="compositionally biased region" description="Basic residues" evidence="1">
    <location>
        <begin position="33"/>
        <end position="43"/>
    </location>
</feature>
<feature type="region of interest" description="Disordered" evidence="1">
    <location>
        <begin position="70"/>
        <end position="93"/>
    </location>
</feature>
<feature type="region of interest" description="Disordered" evidence="1">
    <location>
        <begin position="106"/>
        <end position="130"/>
    </location>
</feature>
<feature type="compositionally biased region" description="Basic and acidic residues" evidence="1">
    <location>
        <begin position="78"/>
        <end position="93"/>
    </location>
</feature>
<sequence>MDSYYHHQNQTSAIRQAKSCNTPKEITSTKQIRSFHSKSKKKDHVTETIDAYFALEEIVEGDTDRIAKSRHRYKPRIKNTESKQYKEDNQKCNDNAKKIANFRGLDNSNRKKRVMNRTNPEGSKEKNTQNDIHEDNEVYKVIKEVTELDRDDEIIEPDLKNDIKIEKETSRNHQESAEIEGANRTKLGEFNWKKELVNNKVLDGGDQESLVKNDDEIWYPCNDKIPED</sequence>
<protein>
    <submittedName>
        <fullName evidence="2">Uncharacterized protein</fullName>
    </submittedName>
</protein>
<reference evidence="2 3" key="1">
    <citation type="journal article" date="2019" name="Environ. Microbiol.">
        <title>At the nexus of three kingdoms: the genome of the mycorrhizal fungus Gigaspora margarita provides insights into plant, endobacterial and fungal interactions.</title>
        <authorList>
            <person name="Venice F."/>
            <person name="Ghignone S."/>
            <person name="Salvioli di Fossalunga A."/>
            <person name="Amselem J."/>
            <person name="Novero M."/>
            <person name="Xianan X."/>
            <person name="Sedzielewska Toro K."/>
            <person name="Morin E."/>
            <person name="Lipzen A."/>
            <person name="Grigoriev I.V."/>
            <person name="Henrissat B."/>
            <person name="Martin F.M."/>
            <person name="Bonfante P."/>
        </authorList>
    </citation>
    <scope>NUCLEOTIDE SEQUENCE [LARGE SCALE GENOMIC DNA]</scope>
    <source>
        <strain evidence="2 3">BEG34</strain>
    </source>
</reference>
<feature type="region of interest" description="Disordered" evidence="1">
    <location>
        <begin position="1"/>
        <end position="43"/>
    </location>
</feature>
<dbReference type="Proteomes" id="UP000439903">
    <property type="component" value="Unassembled WGS sequence"/>
</dbReference>
<organism evidence="2 3">
    <name type="scientific">Gigaspora margarita</name>
    <dbReference type="NCBI Taxonomy" id="4874"/>
    <lineage>
        <taxon>Eukaryota</taxon>
        <taxon>Fungi</taxon>
        <taxon>Fungi incertae sedis</taxon>
        <taxon>Mucoromycota</taxon>
        <taxon>Glomeromycotina</taxon>
        <taxon>Glomeromycetes</taxon>
        <taxon>Diversisporales</taxon>
        <taxon>Gigasporaceae</taxon>
        <taxon>Gigaspora</taxon>
    </lineage>
</organism>
<dbReference type="EMBL" id="WTPW01001184">
    <property type="protein sequence ID" value="KAF0450533.1"/>
    <property type="molecule type" value="Genomic_DNA"/>
</dbReference>
<proteinExistence type="predicted"/>
<keyword evidence="3" id="KW-1185">Reference proteome</keyword>
<dbReference type="AlphaFoldDB" id="A0A8H3XES2"/>
<evidence type="ECO:0000256" key="1">
    <source>
        <dbReference type="SAM" id="MobiDB-lite"/>
    </source>
</evidence>
<accession>A0A8H3XES2</accession>
<feature type="compositionally biased region" description="Polar residues" evidence="1">
    <location>
        <begin position="1"/>
        <end position="32"/>
    </location>
</feature>
<comment type="caution">
    <text evidence="2">The sequence shown here is derived from an EMBL/GenBank/DDBJ whole genome shotgun (WGS) entry which is preliminary data.</text>
</comment>
<gene>
    <name evidence="2" type="ORF">F8M41_002159</name>
</gene>
<evidence type="ECO:0000313" key="3">
    <source>
        <dbReference type="Proteomes" id="UP000439903"/>
    </source>
</evidence>
<name>A0A8H3XES2_GIGMA</name>